<evidence type="ECO:0000313" key="9">
    <source>
        <dbReference type="Proteomes" id="UP000198393"/>
    </source>
</evidence>
<feature type="transmembrane region" description="Helical" evidence="7">
    <location>
        <begin position="119"/>
        <end position="138"/>
    </location>
</feature>
<keyword evidence="6 7" id="KW-0472">Membrane</keyword>
<feature type="transmembrane region" description="Helical" evidence="7">
    <location>
        <begin position="145"/>
        <end position="165"/>
    </location>
</feature>
<reference evidence="8 9" key="1">
    <citation type="submission" date="2017-06" db="EMBL/GenBank/DDBJ databases">
        <authorList>
            <person name="Kim H.J."/>
            <person name="Triplett B.A."/>
        </authorList>
    </citation>
    <scope>NUCLEOTIDE SEQUENCE [LARGE SCALE GENOMIC DNA]</scope>
    <source>
        <strain evidence="8 9">DSM 19307</strain>
    </source>
</reference>
<evidence type="ECO:0000313" key="8">
    <source>
        <dbReference type="EMBL" id="SNS49497.1"/>
    </source>
</evidence>
<evidence type="ECO:0000256" key="2">
    <source>
        <dbReference type="ARBA" id="ARBA00022448"/>
    </source>
</evidence>
<dbReference type="PRINTS" id="PR00447">
    <property type="entry name" value="NATRESASSCMP"/>
</dbReference>
<accession>A0A239EY27</accession>
<dbReference type="AlphaFoldDB" id="A0A239EY27"/>
<dbReference type="EMBL" id="FZPD01000001">
    <property type="protein sequence ID" value="SNS49497.1"/>
    <property type="molecule type" value="Genomic_DNA"/>
</dbReference>
<dbReference type="GO" id="GO:0015086">
    <property type="term" value="F:cadmium ion transmembrane transporter activity"/>
    <property type="evidence" value="ECO:0007669"/>
    <property type="project" value="TreeGrafter"/>
</dbReference>
<feature type="transmembrane region" description="Helical" evidence="7">
    <location>
        <begin position="336"/>
        <end position="359"/>
    </location>
</feature>
<feature type="transmembrane region" description="Helical" evidence="7">
    <location>
        <begin position="12"/>
        <end position="32"/>
    </location>
</feature>
<evidence type="ECO:0000256" key="4">
    <source>
        <dbReference type="ARBA" id="ARBA00022847"/>
    </source>
</evidence>
<feature type="transmembrane region" description="Helical" evidence="7">
    <location>
        <begin position="313"/>
        <end position="330"/>
    </location>
</feature>
<proteinExistence type="predicted"/>
<keyword evidence="3 7" id="KW-0812">Transmembrane</keyword>
<feature type="transmembrane region" description="Helical" evidence="7">
    <location>
        <begin position="78"/>
        <end position="99"/>
    </location>
</feature>
<evidence type="ECO:0000256" key="5">
    <source>
        <dbReference type="ARBA" id="ARBA00022989"/>
    </source>
</evidence>
<feature type="transmembrane region" description="Helical" evidence="7">
    <location>
        <begin position="268"/>
        <end position="292"/>
    </location>
</feature>
<organism evidence="8 9">
    <name type="scientific">Ekhidna lutea</name>
    <dbReference type="NCBI Taxonomy" id="447679"/>
    <lineage>
        <taxon>Bacteria</taxon>
        <taxon>Pseudomonadati</taxon>
        <taxon>Bacteroidota</taxon>
        <taxon>Cytophagia</taxon>
        <taxon>Cytophagales</taxon>
        <taxon>Reichenbachiellaceae</taxon>
        <taxon>Ekhidna</taxon>
    </lineage>
</organism>
<dbReference type="Pfam" id="PF01566">
    <property type="entry name" value="Nramp"/>
    <property type="match status" value="1"/>
</dbReference>
<dbReference type="PANTHER" id="PTHR11706:SF33">
    <property type="entry name" value="NATURAL RESISTANCE-ASSOCIATED MACROPHAGE PROTEIN 2"/>
    <property type="match status" value="1"/>
</dbReference>
<dbReference type="NCBIfam" id="NF037982">
    <property type="entry name" value="Nramp_1"/>
    <property type="match status" value="1"/>
</dbReference>
<keyword evidence="9" id="KW-1185">Reference proteome</keyword>
<keyword evidence="4" id="KW-0769">Symport</keyword>
<name>A0A239EY27_EKHLU</name>
<feature type="transmembrane region" description="Helical" evidence="7">
    <location>
        <begin position="38"/>
        <end position="57"/>
    </location>
</feature>
<protein>
    <submittedName>
        <fullName evidence="8">NRAMP (Natural resistance-associated macrophage protein) metal ion transporters</fullName>
    </submittedName>
</protein>
<dbReference type="GO" id="GO:0015293">
    <property type="term" value="F:symporter activity"/>
    <property type="evidence" value="ECO:0007669"/>
    <property type="project" value="UniProtKB-KW"/>
</dbReference>
<dbReference type="GO" id="GO:0034755">
    <property type="term" value="P:iron ion transmembrane transport"/>
    <property type="evidence" value="ECO:0007669"/>
    <property type="project" value="TreeGrafter"/>
</dbReference>
<evidence type="ECO:0000256" key="3">
    <source>
        <dbReference type="ARBA" id="ARBA00022692"/>
    </source>
</evidence>
<evidence type="ECO:0000256" key="1">
    <source>
        <dbReference type="ARBA" id="ARBA00004141"/>
    </source>
</evidence>
<dbReference type="InterPro" id="IPR001046">
    <property type="entry name" value="NRAMP_fam"/>
</dbReference>
<feature type="transmembrane region" description="Helical" evidence="7">
    <location>
        <begin position="185"/>
        <end position="204"/>
    </location>
</feature>
<keyword evidence="5 7" id="KW-1133">Transmembrane helix</keyword>
<sequence>MSFLKKYFGPSTLVTAAFIGPGTLTVCTLSGANFGYSLLWVLLFATIATIILQEMTARLGLITQNGLGEAIRSQIENPIAKTIAIMLVFAAIIVGNAAYEAGNISGAVLGISGIFEFDFSWALVIGLSAFGVLFIGKVKIIERILIGLVILMSLVFVITAILVNPDFSAIVNGLFIPSFTEKNQLAILGLIGTTIVPYNLFLHASSVSQKWKSASDLKDLQKENGVAIGLGGLISMAIVITSAATIFGKGVSGLNEMAIQLEPLLGSWARYFLGLGLFAAGISSAITAPLAAAYAAKGIFGWNSNLKSLKFRIIWMLILAIGVLFSMIGYKPIEVIQIAQVANGILLPVIVFFLIYLCNKKSLLNQYVNKPWQNGLAILVIAISLIVSFRSLNSVFSFL</sequence>
<keyword evidence="2" id="KW-0813">Transport</keyword>
<dbReference type="Proteomes" id="UP000198393">
    <property type="component" value="Unassembled WGS sequence"/>
</dbReference>
<evidence type="ECO:0000256" key="6">
    <source>
        <dbReference type="ARBA" id="ARBA00023136"/>
    </source>
</evidence>
<dbReference type="RefSeq" id="WP_089355159.1">
    <property type="nucleotide sequence ID" value="NZ_FZPD01000001.1"/>
</dbReference>
<evidence type="ECO:0000256" key="7">
    <source>
        <dbReference type="SAM" id="Phobius"/>
    </source>
</evidence>
<comment type="subcellular location">
    <subcellularLocation>
        <location evidence="1">Membrane</location>
        <topology evidence="1">Multi-pass membrane protein</topology>
    </subcellularLocation>
</comment>
<feature type="transmembrane region" description="Helical" evidence="7">
    <location>
        <begin position="225"/>
        <end position="248"/>
    </location>
</feature>
<dbReference type="GO" id="GO:0005384">
    <property type="term" value="F:manganese ion transmembrane transporter activity"/>
    <property type="evidence" value="ECO:0007669"/>
    <property type="project" value="TreeGrafter"/>
</dbReference>
<feature type="transmembrane region" description="Helical" evidence="7">
    <location>
        <begin position="371"/>
        <end position="389"/>
    </location>
</feature>
<gene>
    <name evidence="8" type="ORF">SAMN05421640_0387</name>
</gene>
<dbReference type="OrthoDB" id="9787548at2"/>
<dbReference type="GO" id="GO:0005886">
    <property type="term" value="C:plasma membrane"/>
    <property type="evidence" value="ECO:0007669"/>
    <property type="project" value="TreeGrafter"/>
</dbReference>
<dbReference type="PANTHER" id="PTHR11706">
    <property type="entry name" value="SOLUTE CARRIER PROTEIN FAMILY 11 MEMBER"/>
    <property type="match status" value="1"/>
</dbReference>